<dbReference type="InterPro" id="IPR007730">
    <property type="entry name" value="SPOR-like_dom"/>
</dbReference>
<dbReference type="Pfam" id="PF05036">
    <property type="entry name" value="SPOR"/>
    <property type="match status" value="1"/>
</dbReference>
<dbReference type="RefSeq" id="WP_111446428.1">
    <property type="nucleotide sequence ID" value="NZ_QKZK01000024.1"/>
</dbReference>
<dbReference type="AlphaFoldDB" id="A0A2W7N0R5"/>
<dbReference type="Pfam" id="PF13432">
    <property type="entry name" value="TPR_16"/>
    <property type="match status" value="1"/>
</dbReference>
<dbReference type="SUPFAM" id="SSF110997">
    <property type="entry name" value="Sporulation related repeat"/>
    <property type="match status" value="1"/>
</dbReference>
<evidence type="ECO:0000256" key="2">
    <source>
        <dbReference type="SAM" id="SignalP"/>
    </source>
</evidence>
<evidence type="ECO:0000259" key="3">
    <source>
        <dbReference type="Pfam" id="PF05036"/>
    </source>
</evidence>
<feature type="chain" id="PRO_5015979158" evidence="2">
    <location>
        <begin position="21"/>
        <end position="822"/>
    </location>
</feature>
<organism evidence="4 5">
    <name type="scientific">Breznakibacter xylanolyticus</name>
    <dbReference type="NCBI Taxonomy" id="990"/>
    <lineage>
        <taxon>Bacteria</taxon>
        <taxon>Pseudomonadati</taxon>
        <taxon>Bacteroidota</taxon>
        <taxon>Bacteroidia</taxon>
        <taxon>Marinilabiliales</taxon>
        <taxon>Marinilabiliaceae</taxon>
        <taxon>Breznakibacter</taxon>
    </lineage>
</organism>
<keyword evidence="1" id="KW-0802">TPR repeat</keyword>
<evidence type="ECO:0000313" key="4">
    <source>
        <dbReference type="EMBL" id="PZX13551.1"/>
    </source>
</evidence>
<proteinExistence type="predicted"/>
<name>A0A2W7N0R5_9BACT</name>
<feature type="signal peptide" evidence="2">
    <location>
        <begin position="1"/>
        <end position="20"/>
    </location>
</feature>
<dbReference type="PROSITE" id="PS50005">
    <property type="entry name" value="TPR"/>
    <property type="match status" value="1"/>
</dbReference>
<dbReference type="EMBL" id="QKZK01000024">
    <property type="protein sequence ID" value="PZX13551.1"/>
    <property type="molecule type" value="Genomic_DNA"/>
</dbReference>
<dbReference type="SUPFAM" id="SSF48452">
    <property type="entry name" value="TPR-like"/>
    <property type="match status" value="1"/>
</dbReference>
<dbReference type="InterPro" id="IPR036680">
    <property type="entry name" value="SPOR-like_sf"/>
</dbReference>
<dbReference type="OrthoDB" id="1488841at2"/>
<keyword evidence="2" id="KW-0732">Signal</keyword>
<dbReference type="InterPro" id="IPR019734">
    <property type="entry name" value="TPR_rpt"/>
</dbReference>
<dbReference type="Gene3D" id="1.25.40.10">
    <property type="entry name" value="Tetratricopeptide repeat domain"/>
    <property type="match status" value="1"/>
</dbReference>
<evidence type="ECO:0000313" key="5">
    <source>
        <dbReference type="Proteomes" id="UP000249239"/>
    </source>
</evidence>
<dbReference type="Gene3D" id="3.30.70.1070">
    <property type="entry name" value="Sporulation related repeat"/>
    <property type="match status" value="1"/>
</dbReference>
<sequence length="822" mass="94005">MLKGIRIIFIFLLIASSLQAQNITQEQAHLYFKNGNYSEAAKAYEQLFRLQSRDARINFFYGASLVHLNSNLSQAAKCLRYAVMRNVNKESLFYLGRASQLNYEYDEALLHFNKFITQQGIDAAMKSQTLQYIQECQFGKSMITKIYHPEVLSADTIDRGSELEAYQLSPDAGKIMKNSDFFESGIDPDGIVFATERGDVVYFTMSSANQHDLYKMERLIDGWSEATRLSGEINSDSEERYPFLCLDGITLYFSSNRPGGFGGYDIYKAVYDTQKKHFSEITNLGVPFNSPMDDYFFAPDEFNKTATFTSNRATDPHQCVVHTIAWTDQLIRSNISDINEVKVVAAMPLSEKGMQMSQENIKNKTNIPAKYANALFRFQIADTLEYTQYEQFQSLYALESFKKGFSQEQKRDSLAQQMTQMRQRYAASISEEERNKYVNEILRLESQTYGIGDGIERLYYDARKYEQDKIRELIRLGKYRSDGSTRIEGPTSMELKPSNIPPDLTIYSDDDRGRELAALKSVYLKFFHADDAARLLQADSMYVWGNMLNIESSRMLEKAYQPVEQPVQMPRPFQNKEDIATEETQGQILVNEARQQRENALKLYHQAFDTKYAIYAKKYSEMSIFSLSNQEHEKMMLHHTNASSQFKKAQEQTSQALLTLDINNYETAGAMKRKAVAEQESGLFYLKQVLDARSTQEDSTPTLQTDTSNEVVDNTVATPQQIITQDTPLHENLEQPEFRIQIGAFRKRPDATALAQLPDITTEVIDAGNVTKYFTGRYKTYLQASNALSQVKEAGFPGAFIVSFLNQKQIPVSKARELEPKN</sequence>
<dbReference type="InterPro" id="IPR011990">
    <property type="entry name" value="TPR-like_helical_dom_sf"/>
</dbReference>
<feature type="repeat" description="TPR" evidence="1">
    <location>
        <begin position="21"/>
        <end position="54"/>
    </location>
</feature>
<dbReference type="GO" id="GO:0042834">
    <property type="term" value="F:peptidoglycan binding"/>
    <property type="evidence" value="ECO:0007669"/>
    <property type="project" value="InterPro"/>
</dbReference>
<accession>A0A2W7N0R5</accession>
<evidence type="ECO:0000256" key="1">
    <source>
        <dbReference type="PROSITE-ProRule" id="PRU00339"/>
    </source>
</evidence>
<dbReference type="Proteomes" id="UP000249239">
    <property type="component" value="Unassembled WGS sequence"/>
</dbReference>
<dbReference type="InterPro" id="IPR011659">
    <property type="entry name" value="WD40"/>
</dbReference>
<comment type="caution">
    <text evidence="4">The sequence shown here is derived from an EMBL/GenBank/DDBJ whole genome shotgun (WGS) entry which is preliminary data.</text>
</comment>
<keyword evidence="5" id="KW-1185">Reference proteome</keyword>
<protein>
    <submittedName>
        <fullName evidence="4">Sporulation related protein</fullName>
    </submittedName>
</protein>
<reference evidence="4 5" key="1">
    <citation type="submission" date="2018-06" db="EMBL/GenBank/DDBJ databases">
        <title>Genomic Encyclopedia of Archaeal and Bacterial Type Strains, Phase II (KMG-II): from individual species to whole genera.</title>
        <authorList>
            <person name="Goeker M."/>
        </authorList>
    </citation>
    <scope>NUCLEOTIDE SEQUENCE [LARGE SCALE GENOMIC DNA]</scope>
    <source>
        <strain evidence="4 5">DSM 6779</strain>
    </source>
</reference>
<gene>
    <name evidence="4" type="ORF">LX69_02582</name>
</gene>
<feature type="domain" description="SPOR" evidence="3">
    <location>
        <begin position="737"/>
        <end position="802"/>
    </location>
</feature>
<dbReference type="SUPFAM" id="SSF82171">
    <property type="entry name" value="DPP6 N-terminal domain-like"/>
    <property type="match status" value="1"/>
</dbReference>
<dbReference type="Pfam" id="PF07676">
    <property type="entry name" value="PD40"/>
    <property type="match status" value="1"/>
</dbReference>